<dbReference type="Pfam" id="PF00924">
    <property type="entry name" value="MS_channel_2nd"/>
    <property type="match status" value="1"/>
</dbReference>
<evidence type="ECO:0000256" key="6">
    <source>
        <dbReference type="ARBA" id="ARBA00023136"/>
    </source>
</evidence>
<dbReference type="Gene3D" id="3.30.70.100">
    <property type="match status" value="1"/>
</dbReference>
<feature type="region of interest" description="Disordered" evidence="8">
    <location>
        <begin position="461"/>
        <end position="489"/>
    </location>
</feature>
<evidence type="ECO:0000259" key="10">
    <source>
        <dbReference type="Pfam" id="PF00924"/>
    </source>
</evidence>
<dbReference type="GO" id="GO:0016812">
    <property type="term" value="F:hydrolase activity, acting on carbon-nitrogen (but not peptide) bonds, in cyclic amides"/>
    <property type="evidence" value="ECO:0007669"/>
    <property type="project" value="InterPro"/>
</dbReference>
<dbReference type="PANTHER" id="PTHR30221">
    <property type="entry name" value="SMALL-CONDUCTANCE MECHANOSENSITIVE CHANNEL"/>
    <property type="match status" value="1"/>
</dbReference>
<evidence type="ECO:0000256" key="1">
    <source>
        <dbReference type="ARBA" id="ARBA00004651"/>
    </source>
</evidence>
<comment type="subunit">
    <text evidence="7">Homoheptamer.</text>
</comment>
<evidence type="ECO:0000256" key="4">
    <source>
        <dbReference type="ARBA" id="ARBA00022692"/>
    </source>
</evidence>
<dbReference type="Gene3D" id="2.30.30.60">
    <property type="match status" value="1"/>
</dbReference>
<dbReference type="InterPro" id="IPR006685">
    <property type="entry name" value="MscS_channel_2nd"/>
</dbReference>
<keyword evidence="7" id="KW-0813">Transport</keyword>
<dbReference type="InterPro" id="IPR010920">
    <property type="entry name" value="LSM_dom_sf"/>
</dbReference>
<dbReference type="InterPro" id="IPR045275">
    <property type="entry name" value="MscS_archaea/bacteria_type"/>
</dbReference>
<dbReference type="SUPFAM" id="SSF82861">
    <property type="entry name" value="Mechanosensitive channel protein MscS (YggB), transmembrane region"/>
    <property type="match status" value="1"/>
</dbReference>
<gene>
    <name evidence="12" type="ORF">DKT77_20225</name>
</gene>
<protein>
    <recommendedName>
        <fullName evidence="7">Small-conductance mechanosensitive channel</fullName>
    </recommendedName>
</protein>
<evidence type="ECO:0000313" key="12">
    <source>
        <dbReference type="EMBL" id="PWR00856.1"/>
    </source>
</evidence>
<dbReference type="PROSITE" id="PS00482">
    <property type="entry name" value="DIHYDROOROTASE_1"/>
    <property type="match status" value="1"/>
</dbReference>
<dbReference type="SUPFAM" id="SSF82689">
    <property type="entry name" value="Mechanosensitive channel protein MscS (YggB), C-terminal domain"/>
    <property type="match status" value="1"/>
</dbReference>
<comment type="similarity">
    <text evidence="2 7">Belongs to the MscS (TC 1.A.23) family.</text>
</comment>
<name>A0A2V2LC69_9RHOB</name>
<dbReference type="AlphaFoldDB" id="A0A2V2LC69"/>
<dbReference type="Pfam" id="PF21082">
    <property type="entry name" value="MS_channel_3rd"/>
    <property type="match status" value="1"/>
</dbReference>
<dbReference type="InterPro" id="IPR002195">
    <property type="entry name" value="Dihydroorotase_CS"/>
</dbReference>
<keyword evidence="6 7" id="KW-0472">Membrane</keyword>
<keyword evidence="7" id="KW-0407">Ion channel</keyword>
<keyword evidence="3" id="KW-1003">Cell membrane</keyword>
<reference evidence="12 13" key="1">
    <citation type="submission" date="2018-05" db="EMBL/GenBank/DDBJ databases">
        <title>Rhodobacteraceae gen. nov., sp. nov. isolated from sea water.</title>
        <authorList>
            <person name="Ren Y."/>
        </authorList>
    </citation>
    <scope>NUCLEOTIDE SEQUENCE [LARGE SCALE GENOMIC DNA]</scope>
    <source>
        <strain evidence="12 13">TG-679</strain>
    </source>
</reference>
<evidence type="ECO:0000256" key="7">
    <source>
        <dbReference type="RuleBase" id="RU369025"/>
    </source>
</evidence>
<feature type="domain" description="Mechanosensitive ion channel MscS" evidence="10">
    <location>
        <begin position="275"/>
        <end position="341"/>
    </location>
</feature>
<feature type="transmembrane region" description="Helical" evidence="7">
    <location>
        <begin position="230"/>
        <end position="253"/>
    </location>
</feature>
<dbReference type="GO" id="GO:0008381">
    <property type="term" value="F:mechanosensitive monoatomic ion channel activity"/>
    <property type="evidence" value="ECO:0007669"/>
    <property type="project" value="InterPro"/>
</dbReference>
<dbReference type="OrthoDB" id="9814206at2"/>
<keyword evidence="13" id="KW-1185">Reference proteome</keyword>
<keyword evidence="7" id="KW-0997">Cell inner membrane</keyword>
<dbReference type="SUPFAM" id="SSF50182">
    <property type="entry name" value="Sm-like ribonucleoproteins"/>
    <property type="match status" value="1"/>
</dbReference>
<feature type="domain" description="Mechanosensitive ion channel MscS C-terminal" evidence="11">
    <location>
        <begin position="348"/>
        <end position="430"/>
    </location>
</feature>
<evidence type="ECO:0000256" key="2">
    <source>
        <dbReference type="ARBA" id="ARBA00008017"/>
    </source>
</evidence>
<comment type="function">
    <text evidence="7">Mechanosensitive channel that participates in the regulation of osmotic pressure changes within the cell, opening in response to stretch forces in the membrane lipid bilayer, without the need for other proteins. Contributes to normal resistance to hypoosmotic shock. Forms an ion channel of 1.0 nanosiemens conductance with a slight preference for anions.</text>
</comment>
<keyword evidence="5 7" id="KW-1133">Transmembrane helix</keyword>
<proteinExistence type="inferred from homology"/>
<evidence type="ECO:0000256" key="9">
    <source>
        <dbReference type="SAM" id="SignalP"/>
    </source>
</evidence>
<dbReference type="RefSeq" id="WP_109813442.1">
    <property type="nucleotide sequence ID" value="NZ_QGKU01000068.1"/>
</dbReference>
<dbReference type="Proteomes" id="UP000245680">
    <property type="component" value="Unassembled WGS sequence"/>
</dbReference>
<comment type="caution">
    <text evidence="7">Lacks conserved residue(s) required for the propagation of feature annotation.</text>
</comment>
<keyword evidence="7" id="KW-0406">Ion transport</keyword>
<sequence length="489" mass="52017">MQKFLAILLLALGLGFGVMGAGPVSAQDTTAAADAAPAAEDAPAEDAAPAYPEGLSNQGIALDELKLRVIPLRVDQLEALAQDWLAIVQRQTQAVTDLQVRMLNTEGAAQDDLRGRLTEVTQQRGEAFQRFTLVVDSFEKKGGDAAVVAQLRAYRSAIIVDEKQNADWETLLAQAVNWALQRDGGIKLAIQVATIAASFLGLLIVARMARGFARRGFSRVRNLSKLLQAFLAMIVYWITMAFGLMVVLSMLGIDITPVFALVGGLSFIAAFAFQDTLGNLAAGLMIMFNRPFDEGDYVTVAGTGGTVKSVSVVSTTVTTPDNQVIVIPNSKVWGDIITNVTASATRRVDLVFGISYEDSIADAQRILEQVVAAHPMVLADPEPVIRVNALGASSVDFICRPWARSGDYWAVYWDLTRQVKEAFDAAGISIPYPQTDMHIHVRDAAAAGALDVPLVGAATPGMGRPAGAPDFRSGDDGADGAGDAGEERG</sequence>
<feature type="transmembrane region" description="Helical" evidence="7">
    <location>
        <begin position="188"/>
        <end position="209"/>
    </location>
</feature>
<comment type="caution">
    <text evidence="12">The sequence shown here is derived from an EMBL/GenBank/DDBJ whole genome shotgun (WGS) entry which is preliminary data.</text>
</comment>
<organism evidence="12 13">
    <name type="scientific">Meridianimarinicoccus roseus</name>
    <dbReference type="NCBI Taxonomy" id="2072018"/>
    <lineage>
        <taxon>Bacteria</taxon>
        <taxon>Pseudomonadati</taxon>
        <taxon>Pseudomonadota</taxon>
        <taxon>Alphaproteobacteria</taxon>
        <taxon>Rhodobacterales</taxon>
        <taxon>Paracoccaceae</taxon>
        <taxon>Meridianimarinicoccus</taxon>
    </lineage>
</organism>
<comment type="subcellular location">
    <subcellularLocation>
        <location evidence="7">Cell inner membrane</location>
        <topology evidence="7">Multi-pass membrane protein</topology>
    </subcellularLocation>
    <subcellularLocation>
        <location evidence="1">Cell membrane</location>
        <topology evidence="1">Multi-pass membrane protein</topology>
    </subcellularLocation>
</comment>
<dbReference type="Gene3D" id="1.10.287.1260">
    <property type="match status" value="1"/>
</dbReference>
<evidence type="ECO:0000313" key="13">
    <source>
        <dbReference type="Proteomes" id="UP000245680"/>
    </source>
</evidence>
<dbReference type="InterPro" id="IPR049278">
    <property type="entry name" value="MS_channel_C"/>
</dbReference>
<dbReference type="GO" id="GO:0005886">
    <property type="term" value="C:plasma membrane"/>
    <property type="evidence" value="ECO:0007669"/>
    <property type="project" value="UniProtKB-SubCell"/>
</dbReference>
<keyword evidence="9" id="KW-0732">Signal</keyword>
<evidence type="ECO:0000259" key="11">
    <source>
        <dbReference type="Pfam" id="PF21082"/>
    </source>
</evidence>
<keyword evidence="4 7" id="KW-0812">Transmembrane</keyword>
<feature type="transmembrane region" description="Helical" evidence="7">
    <location>
        <begin position="259"/>
        <end position="282"/>
    </location>
</feature>
<evidence type="ECO:0000256" key="8">
    <source>
        <dbReference type="SAM" id="MobiDB-lite"/>
    </source>
</evidence>
<evidence type="ECO:0000256" key="3">
    <source>
        <dbReference type="ARBA" id="ARBA00022475"/>
    </source>
</evidence>
<dbReference type="EMBL" id="QGKU01000068">
    <property type="protein sequence ID" value="PWR00856.1"/>
    <property type="molecule type" value="Genomic_DNA"/>
</dbReference>
<evidence type="ECO:0000256" key="5">
    <source>
        <dbReference type="ARBA" id="ARBA00022989"/>
    </source>
</evidence>
<dbReference type="InterPro" id="IPR011014">
    <property type="entry name" value="MscS_channel_TM-2"/>
</dbReference>
<dbReference type="InterPro" id="IPR011066">
    <property type="entry name" value="MscS_channel_C_sf"/>
</dbReference>
<dbReference type="InterPro" id="IPR023408">
    <property type="entry name" value="MscS_beta-dom_sf"/>
</dbReference>
<accession>A0A2V2LC69</accession>
<dbReference type="PANTHER" id="PTHR30221:SF1">
    <property type="entry name" value="SMALL-CONDUCTANCE MECHANOSENSITIVE CHANNEL"/>
    <property type="match status" value="1"/>
</dbReference>
<feature type="chain" id="PRO_5015976543" description="Small-conductance mechanosensitive channel" evidence="9">
    <location>
        <begin position="27"/>
        <end position="489"/>
    </location>
</feature>
<feature type="signal peptide" evidence="9">
    <location>
        <begin position="1"/>
        <end position="26"/>
    </location>
</feature>